<organism evidence="2">
    <name type="scientific">marine metagenome</name>
    <dbReference type="NCBI Taxonomy" id="408172"/>
    <lineage>
        <taxon>unclassified sequences</taxon>
        <taxon>metagenomes</taxon>
        <taxon>ecological metagenomes</taxon>
    </lineage>
</organism>
<dbReference type="AlphaFoldDB" id="A0A382DQ41"/>
<evidence type="ECO:0000256" key="1">
    <source>
        <dbReference type="SAM" id="MobiDB-lite"/>
    </source>
</evidence>
<sequence length="25" mass="2928">MVHSKARYYDNENIESEGNTGSRRN</sequence>
<feature type="compositionally biased region" description="Polar residues" evidence="1">
    <location>
        <begin position="16"/>
        <end position="25"/>
    </location>
</feature>
<feature type="region of interest" description="Disordered" evidence="1">
    <location>
        <begin position="1"/>
        <end position="25"/>
    </location>
</feature>
<gene>
    <name evidence="2" type="ORF">METZ01_LOCUS192561</name>
</gene>
<accession>A0A382DQ41</accession>
<name>A0A382DQ41_9ZZZZ</name>
<reference evidence="2" key="1">
    <citation type="submission" date="2018-05" db="EMBL/GenBank/DDBJ databases">
        <authorList>
            <person name="Lanie J.A."/>
            <person name="Ng W.-L."/>
            <person name="Kazmierczak K.M."/>
            <person name="Andrzejewski T.M."/>
            <person name="Davidsen T.M."/>
            <person name="Wayne K.J."/>
            <person name="Tettelin H."/>
            <person name="Glass J.I."/>
            <person name="Rusch D."/>
            <person name="Podicherti R."/>
            <person name="Tsui H.-C.T."/>
            <person name="Winkler M.E."/>
        </authorList>
    </citation>
    <scope>NUCLEOTIDE SEQUENCE</scope>
</reference>
<dbReference type="EMBL" id="UINC01040189">
    <property type="protein sequence ID" value="SVB39707.1"/>
    <property type="molecule type" value="Genomic_DNA"/>
</dbReference>
<proteinExistence type="predicted"/>
<protein>
    <submittedName>
        <fullName evidence="2">Uncharacterized protein</fullName>
    </submittedName>
</protein>
<evidence type="ECO:0000313" key="2">
    <source>
        <dbReference type="EMBL" id="SVB39707.1"/>
    </source>
</evidence>